<dbReference type="InterPro" id="IPR043502">
    <property type="entry name" value="DNA/RNA_pol_sf"/>
</dbReference>
<gene>
    <name evidence="2" type="ORF">Tci_595291</name>
</gene>
<comment type="caution">
    <text evidence="2">The sequence shown here is derived from an EMBL/GenBank/DDBJ whole genome shotgun (WGS) entry which is preliminary data.</text>
</comment>
<keyword evidence="2" id="KW-0695">RNA-directed DNA polymerase</keyword>
<dbReference type="SUPFAM" id="SSF56672">
    <property type="entry name" value="DNA/RNA polymerases"/>
    <property type="match status" value="1"/>
</dbReference>
<dbReference type="CDD" id="cd01647">
    <property type="entry name" value="RT_LTR"/>
    <property type="match status" value="1"/>
</dbReference>
<evidence type="ECO:0000313" key="2">
    <source>
        <dbReference type="EMBL" id="GFA23319.1"/>
    </source>
</evidence>
<keyword evidence="2" id="KW-0808">Transferase</keyword>
<organism evidence="2">
    <name type="scientific">Tanacetum cinerariifolium</name>
    <name type="common">Dalmatian daisy</name>
    <name type="synonym">Chrysanthemum cinerariifolium</name>
    <dbReference type="NCBI Taxonomy" id="118510"/>
    <lineage>
        <taxon>Eukaryota</taxon>
        <taxon>Viridiplantae</taxon>
        <taxon>Streptophyta</taxon>
        <taxon>Embryophyta</taxon>
        <taxon>Tracheophyta</taxon>
        <taxon>Spermatophyta</taxon>
        <taxon>Magnoliopsida</taxon>
        <taxon>eudicotyledons</taxon>
        <taxon>Gunneridae</taxon>
        <taxon>Pentapetalae</taxon>
        <taxon>asterids</taxon>
        <taxon>campanulids</taxon>
        <taxon>Asterales</taxon>
        <taxon>Asteraceae</taxon>
        <taxon>Asteroideae</taxon>
        <taxon>Anthemideae</taxon>
        <taxon>Anthemidinae</taxon>
        <taxon>Tanacetum</taxon>
    </lineage>
</organism>
<proteinExistence type="predicted"/>
<keyword evidence="2" id="KW-0548">Nucleotidyltransferase</keyword>
<dbReference type="AlphaFoldDB" id="A0A699JAH1"/>
<dbReference type="InterPro" id="IPR053134">
    <property type="entry name" value="RNA-dir_DNA_polymerase"/>
</dbReference>
<dbReference type="Gene3D" id="3.10.10.10">
    <property type="entry name" value="HIV Type 1 Reverse Transcriptase, subunit A, domain 1"/>
    <property type="match status" value="1"/>
</dbReference>
<protein>
    <submittedName>
        <fullName evidence="2">Reverse transcriptase domain-containing protein</fullName>
    </submittedName>
</protein>
<dbReference type="InterPro" id="IPR043128">
    <property type="entry name" value="Rev_trsase/Diguanyl_cyclase"/>
</dbReference>
<sequence>MANLTDMLSKFMSSNTASSSGSGTLPSNTITNPKEDLKVVALVSVSMPNLKPSIPYPSRRDNERRHDQANEKIKKLYKIFKDMSFEISFTDALILMPKFASTLKALIGNKEKLTEMARTSMNEHCSMVILNKLPRKLGDPGKFLIPCEFPGMDECLALADLSASINPMPLSVWEGHSLLELTLTCMNLELMDRSVSKPIGIAKDVSVKGELTLRIGNEAITYNLDQTSRYFANYNQMTTNKINVIYEVYSQEVLGFSDVTASGNPTPYDDLVVSTTSPTLTSFGDSDFLLFEEVDAFLGLEDDPNSPEFDPSYYDLKGDILLLKAILNSEPLPPLPNHKQYMPSYKKKLKVCEAKTVKSSVDEPPDVELKDFPPHLKYAFFEGDNKFPVIIAKELGDEDKSALIKVLKSYKRAIAWKLFDIQGINSKFYTHKILIEEDYKPTVQHKRRVNPKIHDVIKKEVEKLLDAGLIYPISDSPWVSPVHCVPKKGGFTVVKNKENELILTRLVTGWRVCIDYRKLNEATRKDHFPLLFMDQMLERLAGNEYYCFLDGFFGYFQIPIDLRDQEKTMFTCPYGTFAYRRMPFGLCNAPDTFQRCMLAIFHDMVKKTMEVFMDEFSVFGNSFENCLSRLDKMLQMCEDTNLSLNWEKSHLGIVLDHKISNNGIEVDKAKVDVIAKLPHPTTVKGAKNLAADHLSRLENPYENMLDPKKINEIFPLETLSMVTFRGDSSALWFADFANYHAGNFIVKGSGTLHSNTIANPKEELKGITTRSGIVYQGPTILTPPKVLKQGTKVTKDQVKIPSSQSTATSGFPI</sequence>
<dbReference type="Gene3D" id="3.30.70.270">
    <property type="match status" value="1"/>
</dbReference>
<dbReference type="EMBL" id="BKCJ010389768">
    <property type="protein sequence ID" value="GFA23319.1"/>
    <property type="molecule type" value="Genomic_DNA"/>
</dbReference>
<feature type="domain" description="Reverse transcriptase" evidence="1">
    <location>
        <begin position="499"/>
        <end position="652"/>
    </location>
</feature>
<name>A0A699JAH1_TANCI</name>
<accession>A0A699JAH1</accession>
<evidence type="ECO:0000259" key="1">
    <source>
        <dbReference type="Pfam" id="PF00078"/>
    </source>
</evidence>
<dbReference type="Pfam" id="PF00078">
    <property type="entry name" value="RVT_1"/>
    <property type="match status" value="1"/>
</dbReference>
<dbReference type="GO" id="GO:0003964">
    <property type="term" value="F:RNA-directed DNA polymerase activity"/>
    <property type="evidence" value="ECO:0007669"/>
    <property type="project" value="UniProtKB-KW"/>
</dbReference>
<reference evidence="2" key="1">
    <citation type="journal article" date="2019" name="Sci. Rep.">
        <title>Draft genome of Tanacetum cinerariifolium, the natural source of mosquito coil.</title>
        <authorList>
            <person name="Yamashiro T."/>
            <person name="Shiraishi A."/>
            <person name="Satake H."/>
            <person name="Nakayama K."/>
        </authorList>
    </citation>
    <scope>NUCLEOTIDE SEQUENCE</scope>
</reference>
<dbReference type="PANTHER" id="PTHR24559:SF444">
    <property type="entry name" value="REVERSE TRANSCRIPTASE DOMAIN-CONTAINING PROTEIN"/>
    <property type="match status" value="1"/>
</dbReference>
<dbReference type="PANTHER" id="PTHR24559">
    <property type="entry name" value="TRANSPOSON TY3-I GAG-POL POLYPROTEIN"/>
    <property type="match status" value="1"/>
</dbReference>
<dbReference type="InterPro" id="IPR000477">
    <property type="entry name" value="RT_dom"/>
</dbReference>